<dbReference type="RefSeq" id="WP_125967438.1">
    <property type="nucleotide sequence ID" value="NZ_QXGK01000001.1"/>
</dbReference>
<reference evidence="3 4" key="1">
    <citation type="submission" date="2018-09" db="EMBL/GenBank/DDBJ databases">
        <title>Characterization of the phylogenetic diversity of five novel species belonging to the genus Bifidobacterium.</title>
        <authorList>
            <person name="Lugli G.A."/>
            <person name="Duranti S."/>
            <person name="Milani C."/>
        </authorList>
    </citation>
    <scope>NUCLEOTIDE SEQUENCE [LARGE SCALE GENOMIC DNA]</scope>
    <source>
        <strain evidence="3 4">2033B</strain>
    </source>
</reference>
<proteinExistence type="predicted"/>
<dbReference type="AlphaFoldDB" id="A0A430FXD1"/>
<feature type="region of interest" description="Disordered" evidence="1">
    <location>
        <begin position="46"/>
        <end position="73"/>
    </location>
</feature>
<evidence type="ECO:0000256" key="2">
    <source>
        <dbReference type="SAM" id="Phobius"/>
    </source>
</evidence>
<gene>
    <name evidence="3" type="ORF">D2E24_0174</name>
</gene>
<keyword evidence="4" id="KW-1185">Reference proteome</keyword>
<keyword evidence="2" id="KW-0812">Transmembrane</keyword>
<dbReference type="EMBL" id="QXGK01000001">
    <property type="protein sequence ID" value="RSX58878.1"/>
    <property type="molecule type" value="Genomic_DNA"/>
</dbReference>
<evidence type="ECO:0000313" key="4">
    <source>
        <dbReference type="Proteomes" id="UP000287470"/>
    </source>
</evidence>
<feature type="compositionally biased region" description="Low complexity" evidence="1">
    <location>
        <begin position="46"/>
        <end position="58"/>
    </location>
</feature>
<keyword evidence="2" id="KW-1133">Transmembrane helix</keyword>
<feature type="transmembrane region" description="Helical" evidence="2">
    <location>
        <begin position="16"/>
        <end position="37"/>
    </location>
</feature>
<dbReference type="Proteomes" id="UP000287470">
    <property type="component" value="Unassembled WGS sequence"/>
</dbReference>
<dbReference type="OrthoDB" id="3242799at2"/>
<comment type="caution">
    <text evidence="3">The sequence shown here is derived from an EMBL/GenBank/DDBJ whole genome shotgun (WGS) entry which is preliminary data.</text>
</comment>
<name>A0A430FXD1_9BIFI</name>
<accession>A0A430FXD1</accession>
<keyword evidence="2" id="KW-0472">Membrane</keyword>
<sequence>MANTQHTPNSPSHGKLLVVVAAAALVIVLALLSAFVWPGWALDRNAASDNGSTTSTTDDGTKDTEPTTPSIKATALPDDASELLKAMPDSVLNYARTAADASTTWGAASPLEEYTLTYSTGAEAKDVTLVVAQWSTAKSAKAQYEAVTKALAGSELASGTVKVSGEATGSYTVHEDAADESKAVAVWRNDTVVFQASGSSESVQRFYVDFPL</sequence>
<evidence type="ECO:0000313" key="3">
    <source>
        <dbReference type="EMBL" id="RSX58878.1"/>
    </source>
</evidence>
<evidence type="ECO:0000256" key="1">
    <source>
        <dbReference type="SAM" id="MobiDB-lite"/>
    </source>
</evidence>
<protein>
    <submittedName>
        <fullName evidence="3">Uncharacterized protein</fullName>
    </submittedName>
</protein>
<organism evidence="3 4">
    <name type="scientific">Bifidobacterium samirii</name>
    <dbReference type="NCBI Taxonomy" id="2306974"/>
    <lineage>
        <taxon>Bacteria</taxon>
        <taxon>Bacillati</taxon>
        <taxon>Actinomycetota</taxon>
        <taxon>Actinomycetes</taxon>
        <taxon>Bifidobacteriales</taxon>
        <taxon>Bifidobacteriaceae</taxon>
        <taxon>Bifidobacterium</taxon>
    </lineage>
</organism>